<dbReference type="GO" id="GO:0008115">
    <property type="term" value="F:sarcosine oxidase activity"/>
    <property type="evidence" value="ECO:0007669"/>
    <property type="project" value="TreeGrafter"/>
</dbReference>
<evidence type="ECO:0000256" key="2">
    <source>
        <dbReference type="ARBA" id="ARBA00010989"/>
    </source>
</evidence>
<comment type="similarity">
    <text evidence="2">Belongs to the MSOX/MTOX family.</text>
</comment>
<sequence>MTAPATIIITGSGVFGLSTAYAASRDPRFADSKIILVDRWNFEPGSSTTSVQNPGAANADTSRVIRRDYPHPHDAYAALALEALTHWRAEWGENGRYTDQRLLFAAEGSSIEGPKKDGEIINYVKDAYELSIDITPGGKDGLKVVDSLAAIRAELGLPSSKPTNIDKDSNALRGYISDDCGWANAGASIEYLRQKVVKLGRVQFVVGQVGELIQSDDEAQVKGVKLLDGTEILGDLTIVAGGGQSPRILGLKDLCDVYNDVVAFIQLTQAECDELRRRKWPLIVNVNRGVFAIGPDGDNCLKLGHFSHSGIVDALKSAKIDLGPRKKTLSAEQEWADPDFGWGGDVQLTELGDLVDDDKARLNKTLADYRLFLIELLGPSSFDSIDTVGDVKYDSVLNSIAVRPFTRVRKCWYTDRPSLDFIVDYHPSFGRSLFVATGGGDHAFKFLPVIGEKIVELILYHQGVKAPALRELNPSVEELSKLWKFPDDLLK</sequence>
<keyword evidence="4" id="KW-0274">FAD</keyword>
<dbReference type="Gene3D" id="3.50.50.60">
    <property type="entry name" value="FAD/NAD(P)-binding domain"/>
    <property type="match status" value="3"/>
</dbReference>
<dbReference type="InterPro" id="IPR006076">
    <property type="entry name" value="FAD-dep_OxRdtase"/>
</dbReference>
<dbReference type="AlphaFoldDB" id="A0A8H7K7F9"/>
<evidence type="ECO:0000256" key="5">
    <source>
        <dbReference type="ARBA" id="ARBA00023002"/>
    </source>
</evidence>
<comment type="caution">
    <text evidence="7">The sequence shown here is derived from an EMBL/GenBank/DDBJ whole genome shotgun (WGS) entry which is preliminary data.</text>
</comment>
<organism evidence="7 8">
    <name type="scientific">Bionectria ochroleuca</name>
    <name type="common">Gliocladium roseum</name>
    <dbReference type="NCBI Taxonomy" id="29856"/>
    <lineage>
        <taxon>Eukaryota</taxon>
        <taxon>Fungi</taxon>
        <taxon>Dikarya</taxon>
        <taxon>Ascomycota</taxon>
        <taxon>Pezizomycotina</taxon>
        <taxon>Sordariomycetes</taxon>
        <taxon>Hypocreomycetidae</taxon>
        <taxon>Hypocreales</taxon>
        <taxon>Bionectriaceae</taxon>
        <taxon>Clonostachys</taxon>
    </lineage>
</organism>
<proteinExistence type="inferred from homology"/>
<evidence type="ECO:0000259" key="6">
    <source>
        <dbReference type="Pfam" id="PF01266"/>
    </source>
</evidence>
<evidence type="ECO:0000256" key="1">
    <source>
        <dbReference type="ARBA" id="ARBA00001974"/>
    </source>
</evidence>
<dbReference type="SUPFAM" id="SSF51905">
    <property type="entry name" value="FAD/NAD(P)-binding domain"/>
    <property type="match status" value="1"/>
</dbReference>
<dbReference type="GO" id="GO:0004657">
    <property type="term" value="F:proline dehydrogenase activity"/>
    <property type="evidence" value="ECO:0007669"/>
    <property type="project" value="TreeGrafter"/>
</dbReference>
<accession>A0A8H7K7F9</accession>
<comment type="cofactor">
    <cofactor evidence="1">
        <name>FAD</name>
        <dbReference type="ChEBI" id="CHEBI:57692"/>
    </cofactor>
</comment>
<dbReference type="GO" id="GO:0050031">
    <property type="term" value="F:L-pipecolate oxidase activity"/>
    <property type="evidence" value="ECO:0007669"/>
    <property type="project" value="TreeGrafter"/>
</dbReference>
<evidence type="ECO:0000256" key="4">
    <source>
        <dbReference type="ARBA" id="ARBA00022827"/>
    </source>
</evidence>
<dbReference type="EMBL" id="JADCTT010000011">
    <property type="protein sequence ID" value="KAF9746715.1"/>
    <property type="molecule type" value="Genomic_DNA"/>
</dbReference>
<dbReference type="GO" id="GO:0050660">
    <property type="term" value="F:flavin adenine dinucleotide binding"/>
    <property type="evidence" value="ECO:0007669"/>
    <property type="project" value="InterPro"/>
</dbReference>
<dbReference type="Proteomes" id="UP000616885">
    <property type="component" value="Unassembled WGS sequence"/>
</dbReference>
<reference evidence="7" key="1">
    <citation type="submission" date="2020-10" db="EMBL/GenBank/DDBJ databases">
        <title>High-Quality Genome Resource of Clonostachys rosea strain S41 by Oxford Nanopore Long-Read Sequencing.</title>
        <authorList>
            <person name="Wang H."/>
        </authorList>
    </citation>
    <scope>NUCLEOTIDE SEQUENCE</scope>
    <source>
        <strain evidence="7">S41</strain>
    </source>
</reference>
<evidence type="ECO:0000313" key="7">
    <source>
        <dbReference type="EMBL" id="KAF9746715.1"/>
    </source>
</evidence>
<evidence type="ECO:0000256" key="3">
    <source>
        <dbReference type="ARBA" id="ARBA00022630"/>
    </source>
</evidence>
<dbReference type="Pfam" id="PF01266">
    <property type="entry name" value="DAO"/>
    <property type="match status" value="1"/>
</dbReference>
<protein>
    <recommendedName>
        <fullName evidence="6">FAD dependent oxidoreductase domain-containing protein</fullName>
    </recommendedName>
</protein>
<dbReference type="PANTHER" id="PTHR10961">
    <property type="entry name" value="PEROXISOMAL SARCOSINE OXIDASE"/>
    <property type="match status" value="1"/>
</dbReference>
<dbReference type="PANTHER" id="PTHR10961:SF46">
    <property type="entry name" value="PEROXISOMAL SARCOSINE OXIDASE"/>
    <property type="match status" value="1"/>
</dbReference>
<keyword evidence="3" id="KW-0285">Flavoprotein</keyword>
<gene>
    <name evidence="7" type="ORF">IM811_003620</name>
</gene>
<evidence type="ECO:0000313" key="8">
    <source>
        <dbReference type="Proteomes" id="UP000616885"/>
    </source>
</evidence>
<keyword evidence="5" id="KW-0560">Oxidoreductase</keyword>
<dbReference type="InterPro" id="IPR045170">
    <property type="entry name" value="MTOX"/>
</dbReference>
<feature type="domain" description="FAD dependent oxidoreductase" evidence="6">
    <location>
        <begin position="7"/>
        <end position="306"/>
    </location>
</feature>
<dbReference type="InterPro" id="IPR036188">
    <property type="entry name" value="FAD/NAD-bd_sf"/>
</dbReference>
<name>A0A8H7K7F9_BIOOC</name>